<evidence type="ECO:0000256" key="2">
    <source>
        <dbReference type="ARBA" id="ARBA00022771"/>
    </source>
</evidence>
<keyword evidence="3" id="KW-0862">Zinc</keyword>
<dbReference type="SMART" id="SM00589">
    <property type="entry name" value="PRY"/>
    <property type="match status" value="1"/>
</dbReference>
<dbReference type="Proteomes" id="UP001155660">
    <property type="component" value="Chromosome B1"/>
</dbReference>
<dbReference type="PANTHER" id="PTHR25465">
    <property type="entry name" value="B-BOX DOMAIN CONTAINING"/>
    <property type="match status" value="1"/>
</dbReference>
<dbReference type="Pfam" id="PF13765">
    <property type="entry name" value="PRY"/>
    <property type="match status" value="1"/>
</dbReference>
<gene>
    <name evidence="5" type="primary">LOC122135806</name>
</gene>
<dbReference type="PROSITE" id="PS50188">
    <property type="entry name" value="B302_SPRY"/>
    <property type="match status" value="1"/>
</dbReference>
<evidence type="ECO:0000256" key="1">
    <source>
        <dbReference type="ARBA" id="ARBA00022723"/>
    </source>
</evidence>
<feature type="domain" description="B30.2/SPRY" evidence="4">
    <location>
        <begin position="1"/>
        <end position="195"/>
    </location>
</feature>
<accession>A0A9Q9ZSB3</accession>
<dbReference type="OrthoDB" id="9903688at2759"/>
<dbReference type="GO" id="GO:0005737">
    <property type="term" value="C:cytoplasm"/>
    <property type="evidence" value="ECO:0007669"/>
    <property type="project" value="UniProtKB-ARBA"/>
</dbReference>
<dbReference type="CDD" id="cd16040">
    <property type="entry name" value="SPRY_PRY_SNTX"/>
    <property type="match status" value="1"/>
</dbReference>
<dbReference type="GO" id="GO:0008270">
    <property type="term" value="F:zinc ion binding"/>
    <property type="evidence" value="ECO:0007669"/>
    <property type="project" value="UniProtKB-KW"/>
</dbReference>
<evidence type="ECO:0000313" key="5">
    <source>
        <dbReference type="RefSeq" id="XP_042572003.1"/>
    </source>
</evidence>
<keyword evidence="2" id="KW-0863">Zinc-finger</keyword>
<dbReference type="PANTHER" id="PTHR25465:SF5">
    <property type="entry name" value="E3 UBIQUITIN_ISG15 LIGASE TRIM25-RELATED"/>
    <property type="match status" value="1"/>
</dbReference>
<dbReference type="GeneID" id="122135806"/>
<dbReference type="KEGG" id="ccar:122135806"/>
<dbReference type="InterPro" id="IPR001870">
    <property type="entry name" value="B30.2/SPRY"/>
</dbReference>
<dbReference type="InterPro" id="IPR003877">
    <property type="entry name" value="SPRY_dom"/>
</dbReference>
<dbReference type="RefSeq" id="XP_042572003.1">
    <property type="nucleotide sequence ID" value="XM_042716069.1"/>
</dbReference>
<dbReference type="SMART" id="SM00449">
    <property type="entry name" value="SPRY"/>
    <property type="match status" value="1"/>
</dbReference>
<dbReference type="InterPro" id="IPR051051">
    <property type="entry name" value="E3_ubiq-ligase_TRIM/RNF"/>
</dbReference>
<evidence type="ECO:0000259" key="4">
    <source>
        <dbReference type="PROSITE" id="PS50188"/>
    </source>
</evidence>
<dbReference type="AlphaFoldDB" id="A0A9Q9ZSB3"/>
<dbReference type="InterPro" id="IPR006574">
    <property type="entry name" value="PRY"/>
</dbReference>
<protein>
    <submittedName>
        <fullName evidence="5">Stonustoxin subunit beta-like</fullName>
    </submittedName>
</protein>
<sequence length="195" mass="22570">MESVSGSNQEYKNIDACDLTLDPNTAHTQLILSEENRKVTHVREHQSYPDHPDRFENHEQVLCRERLDGICYWEVEWEVWARIAVAYKGISRKEGTMCNFGDSEKSWCLFCTGDVFVVWHNNISKNIPTHLPQTNRIGVFLDWPAGTLSFYSVSDTHTLTHLHTFNTTFTEPLYAGFKVFESSLTLCQIKQQTHN</sequence>
<keyword evidence="1" id="KW-0479">Metal-binding</keyword>
<dbReference type="Pfam" id="PF00622">
    <property type="entry name" value="SPRY"/>
    <property type="match status" value="1"/>
</dbReference>
<reference evidence="5" key="1">
    <citation type="submission" date="2025-08" db="UniProtKB">
        <authorList>
            <consortium name="RefSeq"/>
        </authorList>
    </citation>
    <scope>IDENTIFICATION</scope>
    <source>
        <tissue evidence="5">Muscle</tissue>
    </source>
</reference>
<evidence type="ECO:0000256" key="3">
    <source>
        <dbReference type="ARBA" id="ARBA00022833"/>
    </source>
</evidence>
<name>A0A9Q9ZSB3_CYPCA</name>
<organism evidence="5">
    <name type="scientific">Cyprinus carpio</name>
    <name type="common">Common carp</name>
    <dbReference type="NCBI Taxonomy" id="7962"/>
    <lineage>
        <taxon>Eukaryota</taxon>
        <taxon>Metazoa</taxon>
        <taxon>Chordata</taxon>
        <taxon>Craniata</taxon>
        <taxon>Vertebrata</taxon>
        <taxon>Euteleostomi</taxon>
        <taxon>Actinopterygii</taxon>
        <taxon>Neopterygii</taxon>
        <taxon>Teleostei</taxon>
        <taxon>Ostariophysi</taxon>
        <taxon>Cypriniformes</taxon>
        <taxon>Cyprinidae</taxon>
        <taxon>Cyprininae</taxon>
        <taxon>Cyprinus</taxon>
    </lineage>
</organism>
<dbReference type="FunFam" id="2.60.120.920:FF:000037">
    <property type="entry name" value="Si:dkey-191j3.2"/>
    <property type="match status" value="1"/>
</dbReference>
<proteinExistence type="predicted"/>